<dbReference type="KEGG" id="ttc:FOKN1_2351"/>
<proteinExistence type="predicted"/>
<dbReference type="RefSeq" id="WP_096366790.1">
    <property type="nucleotide sequence ID" value="NZ_AP018052.1"/>
</dbReference>
<evidence type="ECO:0000313" key="2">
    <source>
        <dbReference type="EMBL" id="BAZ94725.1"/>
    </source>
</evidence>
<evidence type="ECO:0000256" key="1">
    <source>
        <dbReference type="ARBA" id="ARBA00001954"/>
    </source>
</evidence>
<organism evidence="2 3">
    <name type="scientific">Thiohalobacter thiocyanaticus</name>
    <dbReference type="NCBI Taxonomy" id="585455"/>
    <lineage>
        <taxon>Bacteria</taxon>
        <taxon>Pseudomonadati</taxon>
        <taxon>Pseudomonadota</taxon>
        <taxon>Gammaproteobacteria</taxon>
        <taxon>Thiohalobacterales</taxon>
        <taxon>Thiohalobacteraceae</taxon>
        <taxon>Thiohalobacter</taxon>
    </lineage>
</organism>
<dbReference type="EMBL" id="AP018052">
    <property type="protein sequence ID" value="BAZ94725.1"/>
    <property type="molecule type" value="Genomic_DNA"/>
</dbReference>
<dbReference type="GO" id="GO:0005506">
    <property type="term" value="F:iron ion binding"/>
    <property type="evidence" value="ECO:0007669"/>
    <property type="project" value="UniProtKB-ARBA"/>
</dbReference>
<keyword evidence="3" id="KW-1185">Reference proteome</keyword>
<comment type="cofactor">
    <cofactor evidence="1">
        <name>Fe(2+)</name>
        <dbReference type="ChEBI" id="CHEBI:29033"/>
    </cofactor>
</comment>
<evidence type="ECO:0000313" key="3">
    <source>
        <dbReference type="Proteomes" id="UP000218765"/>
    </source>
</evidence>
<accession>A0A1Z4VTC6</accession>
<sequence length="261" mass="29660">MPDTAQQTAAFSTGEQAGFSRDGYVIVRNLAPPALMQRLLEVAEAQLAAQVPPLEYEADLHYPGAPTSREQAGGRTVRRLLRAQSRDWAFSEWLTHPPLLNRVRQLLGPALIVPLAHHNCIMTKQPQFSSDTGWHQDTRYWNFTRPDLVNAWLALGPEREDNGCMRLIPGSHRLELPRERYDEQEFFREDLEENRTLIAQQQIALLEPGDVLFFHARTLHAATRNYSDRTKYSVVFTFRAADNPPKPGTRSAGVPELLLPE</sequence>
<name>A0A1Z4VTC6_9GAMM</name>
<dbReference type="Gene3D" id="2.60.120.620">
    <property type="entry name" value="q2cbj1_9rhob like domain"/>
    <property type="match status" value="1"/>
</dbReference>
<dbReference type="PANTHER" id="PTHR20883:SF48">
    <property type="entry name" value="ECTOINE DIOXYGENASE"/>
    <property type="match status" value="1"/>
</dbReference>
<keyword evidence="2" id="KW-0223">Dioxygenase</keyword>
<reference evidence="2" key="1">
    <citation type="submission" date="2017-05" db="EMBL/GenBank/DDBJ databases">
        <title>Thiocyanate degradation by Thiohalobacter thiocyanaticus FOKN1.</title>
        <authorList>
            <person name="Oshiki M."/>
            <person name="Fukushima T."/>
            <person name="Kawano S."/>
            <person name="Nakagawa J."/>
        </authorList>
    </citation>
    <scope>NUCLEOTIDE SEQUENCE [LARGE SCALE GENOMIC DNA]</scope>
    <source>
        <strain evidence="2">FOKN1</strain>
    </source>
</reference>
<dbReference type="SUPFAM" id="SSF51197">
    <property type="entry name" value="Clavaminate synthase-like"/>
    <property type="match status" value="1"/>
</dbReference>
<dbReference type="InterPro" id="IPR008775">
    <property type="entry name" value="Phytyl_CoA_dOase-like"/>
</dbReference>
<protein>
    <submittedName>
        <fullName evidence="2">Phytanoyl-CoA dioxygenase</fullName>
    </submittedName>
</protein>
<dbReference type="PANTHER" id="PTHR20883">
    <property type="entry name" value="PHYTANOYL-COA DIOXYGENASE DOMAIN CONTAINING 1"/>
    <property type="match status" value="1"/>
</dbReference>
<gene>
    <name evidence="2" type="ORF">FOKN1_2351</name>
</gene>
<dbReference type="GO" id="GO:0016706">
    <property type="term" value="F:2-oxoglutarate-dependent dioxygenase activity"/>
    <property type="evidence" value="ECO:0007669"/>
    <property type="project" value="UniProtKB-ARBA"/>
</dbReference>
<dbReference type="OrthoDB" id="9791262at2"/>
<dbReference type="Proteomes" id="UP000218765">
    <property type="component" value="Chromosome"/>
</dbReference>
<keyword evidence="2" id="KW-0560">Oxidoreductase</keyword>
<dbReference type="Pfam" id="PF05721">
    <property type="entry name" value="PhyH"/>
    <property type="match status" value="1"/>
</dbReference>
<dbReference type="AlphaFoldDB" id="A0A1Z4VTC6"/>